<evidence type="ECO:0000256" key="5">
    <source>
        <dbReference type="ARBA" id="ARBA00022737"/>
    </source>
</evidence>
<dbReference type="InterPro" id="IPR050567">
    <property type="entry name" value="Mitochondrial_Carrier"/>
</dbReference>
<dbReference type="InterPro" id="IPR023395">
    <property type="entry name" value="MCP_dom_sf"/>
</dbReference>
<keyword evidence="4 9" id="KW-0812">Transmembrane</keyword>
<feature type="repeat" description="Solcar" evidence="9">
    <location>
        <begin position="91"/>
        <end position="181"/>
    </location>
</feature>
<keyword evidence="3 10" id="KW-0813">Transport</keyword>
<dbReference type="Pfam" id="PF00153">
    <property type="entry name" value="Mito_carr"/>
    <property type="match status" value="3"/>
</dbReference>
<dbReference type="SUPFAM" id="SSF103506">
    <property type="entry name" value="Mitochondrial carrier"/>
    <property type="match status" value="1"/>
</dbReference>
<evidence type="ECO:0000256" key="11">
    <source>
        <dbReference type="SAM" id="Phobius"/>
    </source>
</evidence>
<proteinExistence type="inferred from homology"/>
<reference evidence="12" key="1">
    <citation type="submission" date="2018-01" db="EMBL/GenBank/DDBJ databases">
        <title>An insight into the sialome of Amazonian anophelines.</title>
        <authorList>
            <person name="Ribeiro J.M."/>
            <person name="Scarpassa V."/>
            <person name="Calvo E."/>
        </authorList>
    </citation>
    <scope>NUCLEOTIDE SEQUENCE</scope>
    <source>
        <tissue evidence="12">Salivary glands</tissue>
    </source>
</reference>
<keyword evidence="5" id="KW-0677">Repeat</keyword>
<dbReference type="PANTHER" id="PTHR45624">
    <property type="entry name" value="MITOCHONDRIAL BASIC AMINO ACIDS TRANSPORTER-RELATED"/>
    <property type="match status" value="1"/>
</dbReference>
<name>A0A2M3Z8A5_9DIPT</name>
<dbReference type="AlphaFoldDB" id="A0A2M3Z8A5"/>
<feature type="repeat" description="Solcar" evidence="9">
    <location>
        <begin position="185"/>
        <end position="273"/>
    </location>
</feature>
<sequence>MALDFAAGCLGGCAGVLVGFPFDTVKVHLQTQNHRNPLYRGTYDCFRKIIVREGVHGLYRGMSSPMAGVAVVNAIVFGVYGNIQRRTDNPDSLRSHFLAGTAAGLAQSIVCSPMELIKTRLQLQDNLPKAAQRFNGPLDCTRAIWQREGFRGIFRGLGITAARDAPGFASYFVAYEYMVRMVTNPSPFVILMAGGLAGTFSWLVTFPIDVVKSRLQADGISGKPEYNGLVDCVRKSYASEGLAFLSRGLASTLLRAFPMNAVCFLVVSYTMKLFDDPTTITVTAEQLATSTAAAVVEAPLLMAATAGHQAPPVLQVAANRRADQYHHHQQHQQHNHDKHLIGIKQNTYRFLRSLGAFSEAVCCAEMGELTDDLYNDSSIESSAQQYARLNQYLLSTDGEDNSNRYPFLGD</sequence>
<evidence type="ECO:0000313" key="12">
    <source>
        <dbReference type="EMBL" id="MBW24754.1"/>
    </source>
</evidence>
<evidence type="ECO:0000256" key="7">
    <source>
        <dbReference type="ARBA" id="ARBA00023128"/>
    </source>
</evidence>
<evidence type="ECO:0000256" key="10">
    <source>
        <dbReference type="RuleBase" id="RU000488"/>
    </source>
</evidence>
<protein>
    <submittedName>
        <fullName evidence="12">Putative mitochondrial carnitine-acylcarnitine carrier protein</fullName>
    </submittedName>
</protein>
<dbReference type="EMBL" id="GGFM01004003">
    <property type="protein sequence ID" value="MBW24754.1"/>
    <property type="molecule type" value="Transcribed_RNA"/>
</dbReference>
<evidence type="ECO:0000256" key="3">
    <source>
        <dbReference type="ARBA" id="ARBA00022448"/>
    </source>
</evidence>
<evidence type="ECO:0000256" key="6">
    <source>
        <dbReference type="ARBA" id="ARBA00022989"/>
    </source>
</evidence>
<feature type="transmembrane region" description="Helical" evidence="11">
    <location>
        <begin position="66"/>
        <end position="83"/>
    </location>
</feature>
<evidence type="ECO:0000256" key="2">
    <source>
        <dbReference type="ARBA" id="ARBA00006375"/>
    </source>
</evidence>
<dbReference type="PROSITE" id="PS50920">
    <property type="entry name" value="SOLCAR"/>
    <property type="match status" value="3"/>
</dbReference>
<evidence type="ECO:0000256" key="4">
    <source>
        <dbReference type="ARBA" id="ARBA00022692"/>
    </source>
</evidence>
<dbReference type="FunFam" id="1.50.40.10:FF:000087">
    <property type="entry name" value="SLC (SoLute Carrier) homolog"/>
    <property type="match status" value="1"/>
</dbReference>
<comment type="similarity">
    <text evidence="2 10">Belongs to the mitochondrial carrier (TC 2.A.29) family.</text>
</comment>
<feature type="repeat" description="Solcar" evidence="9">
    <location>
        <begin position="2"/>
        <end position="86"/>
    </location>
</feature>
<dbReference type="GO" id="GO:0005289">
    <property type="term" value="F:high-affinity L-arginine transmembrane transporter activity"/>
    <property type="evidence" value="ECO:0007669"/>
    <property type="project" value="TreeGrafter"/>
</dbReference>
<evidence type="ECO:0000256" key="1">
    <source>
        <dbReference type="ARBA" id="ARBA00004225"/>
    </source>
</evidence>
<dbReference type="InterPro" id="IPR002067">
    <property type="entry name" value="MCP"/>
</dbReference>
<keyword evidence="7" id="KW-0496">Mitochondrion</keyword>
<dbReference type="GO" id="GO:1990575">
    <property type="term" value="P:mitochondrial L-ornithine transmembrane transport"/>
    <property type="evidence" value="ECO:0007669"/>
    <property type="project" value="TreeGrafter"/>
</dbReference>
<evidence type="ECO:0000256" key="9">
    <source>
        <dbReference type="PROSITE-ProRule" id="PRU00282"/>
    </source>
</evidence>
<evidence type="ECO:0000256" key="8">
    <source>
        <dbReference type="ARBA" id="ARBA00023136"/>
    </source>
</evidence>
<dbReference type="GO" id="GO:0031966">
    <property type="term" value="C:mitochondrial membrane"/>
    <property type="evidence" value="ECO:0007669"/>
    <property type="project" value="UniProtKB-SubCell"/>
</dbReference>
<organism evidence="12">
    <name type="scientific">Anopheles braziliensis</name>
    <dbReference type="NCBI Taxonomy" id="58242"/>
    <lineage>
        <taxon>Eukaryota</taxon>
        <taxon>Metazoa</taxon>
        <taxon>Ecdysozoa</taxon>
        <taxon>Arthropoda</taxon>
        <taxon>Hexapoda</taxon>
        <taxon>Insecta</taxon>
        <taxon>Pterygota</taxon>
        <taxon>Neoptera</taxon>
        <taxon>Endopterygota</taxon>
        <taxon>Diptera</taxon>
        <taxon>Nematocera</taxon>
        <taxon>Culicoidea</taxon>
        <taxon>Culicidae</taxon>
        <taxon>Anophelinae</taxon>
        <taxon>Anopheles</taxon>
    </lineage>
</organism>
<dbReference type="InterPro" id="IPR018108">
    <property type="entry name" value="MCP_transmembrane"/>
</dbReference>
<keyword evidence="8 9" id="KW-0472">Membrane</keyword>
<dbReference type="PANTHER" id="PTHR45624:SF61">
    <property type="entry name" value="MITOCHONDRIAL BASIC AMINO ACIDS TRANSPORTER"/>
    <property type="match status" value="1"/>
</dbReference>
<dbReference type="FunFam" id="1.50.40.10:FF:000122">
    <property type="entry name" value="Uncharacterized protein, isoform A"/>
    <property type="match status" value="1"/>
</dbReference>
<accession>A0A2M3Z8A5</accession>
<dbReference type="Gene3D" id="1.50.40.10">
    <property type="entry name" value="Mitochondrial carrier domain"/>
    <property type="match status" value="2"/>
</dbReference>
<keyword evidence="6 11" id="KW-1133">Transmembrane helix</keyword>
<dbReference type="PRINTS" id="PR00926">
    <property type="entry name" value="MITOCARRIER"/>
</dbReference>
<comment type="subcellular location">
    <subcellularLocation>
        <location evidence="1">Mitochondrion membrane</location>
        <topology evidence="1">Multi-pass membrane protein</topology>
    </subcellularLocation>
</comment>
<feature type="transmembrane region" description="Helical" evidence="11">
    <location>
        <begin position="188"/>
        <end position="208"/>
    </location>
</feature>